<sequence>MPPKILRLILFAIISAHAAPIIKDNDQLIKTFLDISKGLDAFQMTNCSLANATLPIYNAGPQLPPPSNGLHLTYVVVGRGTQNYSCTTGNGEAAPTAVGASATLFDASCLAPKMPEILHSLPPVVADTPSATLDFMALLVNRVFTTSGSGLFLGEHYFSSAGIPFFDFRLGGTHNWIAAKKTDSASAPRKQDVSWLKLTAVDGKGVKEVYRVHTAGGQPPSTCKGQAQLFQVEYAAEYWFYG</sequence>
<dbReference type="VEuPathDB" id="FungiDB:ATEG_01366"/>
<name>A0A5M3YLX5_ASPTE</name>
<evidence type="ECO:0000313" key="1">
    <source>
        <dbReference type="EMBL" id="GFF12342.1"/>
    </source>
</evidence>
<gene>
    <name evidence="1" type="ORF">ATEIFO6365_0001056500</name>
</gene>
<dbReference type="Pfam" id="PF11937">
    <property type="entry name" value="DUF3455"/>
    <property type="match status" value="1"/>
</dbReference>
<evidence type="ECO:0000313" key="2">
    <source>
        <dbReference type="Proteomes" id="UP000452235"/>
    </source>
</evidence>
<protein>
    <submittedName>
        <fullName evidence="1">Malate dehydrogenase</fullName>
    </submittedName>
</protein>
<dbReference type="PANTHER" id="PTHR35567">
    <property type="entry name" value="MALATE DEHYDROGENASE (AFU_ORTHOLOGUE AFUA_2G13800)"/>
    <property type="match status" value="1"/>
</dbReference>
<proteinExistence type="predicted"/>
<accession>A0A5M3YLX5</accession>
<comment type="caution">
    <text evidence="1">The sequence shown here is derived from an EMBL/GenBank/DDBJ whole genome shotgun (WGS) entry which is preliminary data.</text>
</comment>
<dbReference type="InterPro" id="IPR021851">
    <property type="entry name" value="DUF3455"/>
</dbReference>
<reference evidence="1 2" key="1">
    <citation type="submission" date="2020-01" db="EMBL/GenBank/DDBJ databases">
        <title>Aspergillus terreus IFO 6365 whole genome shotgun sequence.</title>
        <authorList>
            <person name="Kanamasa S."/>
            <person name="Takahashi H."/>
        </authorList>
    </citation>
    <scope>NUCLEOTIDE SEQUENCE [LARGE SCALE GENOMIC DNA]</scope>
    <source>
        <strain evidence="1 2">IFO 6365</strain>
    </source>
</reference>
<dbReference type="Proteomes" id="UP000452235">
    <property type="component" value="Unassembled WGS sequence"/>
</dbReference>
<dbReference type="EMBL" id="BLJY01000001">
    <property type="protein sequence ID" value="GFF12342.1"/>
    <property type="molecule type" value="Genomic_DNA"/>
</dbReference>
<organism evidence="1 2">
    <name type="scientific">Aspergillus terreus</name>
    <dbReference type="NCBI Taxonomy" id="33178"/>
    <lineage>
        <taxon>Eukaryota</taxon>
        <taxon>Fungi</taxon>
        <taxon>Dikarya</taxon>
        <taxon>Ascomycota</taxon>
        <taxon>Pezizomycotina</taxon>
        <taxon>Eurotiomycetes</taxon>
        <taxon>Eurotiomycetidae</taxon>
        <taxon>Eurotiales</taxon>
        <taxon>Aspergillaceae</taxon>
        <taxon>Aspergillus</taxon>
        <taxon>Aspergillus subgen. Circumdati</taxon>
    </lineage>
</organism>
<dbReference type="AlphaFoldDB" id="A0A5M3YLX5"/>
<dbReference type="PANTHER" id="PTHR35567:SF1">
    <property type="entry name" value="CONSERVED FUNGAL PROTEIN (AFU_ORTHOLOGUE AFUA_1G14230)"/>
    <property type="match status" value="1"/>
</dbReference>
<dbReference type="OrthoDB" id="1859733at2759"/>
<keyword evidence="2" id="KW-1185">Reference proteome</keyword>